<dbReference type="InterPro" id="IPR019734">
    <property type="entry name" value="TPR_rpt"/>
</dbReference>
<dbReference type="GO" id="GO:0030014">
    <property type="term" value="C:CCR4-NOT complex"/>
    <property type="evidence" value="ECO:0007669"/>
    <property type="project" value="InterPro"/>
</dbReference>
<dbReference type="AlphaFoldDB" id="A0A9Q0LTW8"/>
<name>A0A9Q0LTW8_ANAIG</name>
<accession>A0A9Q0LTW8</accession>
<proteinExistence type="inferred from homology"/>
<dbReference type="Gene3D" id="1.25.40.10">
    <property type="entry name" value="Tetratricopeptide repeat domain"/>
    <property type="match status" value="2"/>
</dbReference>
<evidence type="ECO:0000256" key="2">
    <source>
        <dbReference type="SAM" id="MobiDB-lite"/>
    </source>
</evidence>
<evidence type="ECO:0000313" key="3">
    <source>
        <dbReference type="EMBL" id="KAJ5077363.1"/>
    </source>
</evidence>
<dbReference type="EMBL" id="JAPDFW010000058">
    <property type="protein sequence ID" value="KAJ5077363.1"/>
    <property type="molecule type" value="Genomic_DNA"/>
</dbReference>
<dbReference type="SUPFAM" id="SSF48452">
    <property type="entry name" value="TPR-like"/>
    <property type="match status" value="1"/>
</dbReference>
<evidence type="ECO:0000256" key="1">
    <source>
        <dbReference type="ARBA" id="ARBA00010080"/>
    </source>
</evidence>
<comment type="caution">
    <text evidence="3">The sequence shown here is derived from an EMBL/GenBank/DDBJ whole genome shotgun (WGS) entry which is preliminary data.</text>
</comment>
<comment type="similarity">
    <text evidence="1">Belongs to the CNOT10 family.</text>
</comment>
<dbReference type="Proteomes" id="UP001149090">
    <property type="component" value="Unassembled WGS sequence"/>
</dbReference>
<dbReference type="InterPro" id="IPR039740">
    <property type="entry name" value="CNOT10"/>
</dbReference>
<organism evidence="3 4">
    <name type="scientific">Anaeramoeba ignava</name>
    <name type="common">Anaerobic marine amoeba</name>
    <dbReference type="NCBI Taxonomy" id="1746090"/>
    <lineage>
        <taxon>Eukaryota</taxon>
        <taxon>Metamonada</taxon>
        <taxon>Anaeramoebidae</taxon>
        <taxon>Anaeramoeba</taxon>
    </lineage>
</organism>
<feature type="region of interest" description="Disordered" evidence="2">
    <location>
        <begin position="1"/>
        <end position="28"/>
    </location>
</feature>
<feature type="compositionally biased region" description="Low complexity" evidence="2">
    <location>
        <begin position="10"/>
        <end position="28"/>
    </location>
</feature>
<dbReference type="PANTHER" id="PTHR12979:SF5">
    <property type="entry name" value="CCR4-NOT TRANSCRIPTION COMPLEX SUBUNIT 10"/>
    <property type="match status" value="1"/>
</dbReference>
<dbReference type="GO" id="GO:0017148">
    <property type="term" value="P:negative regulation of translation"/>
    <property type="evidence" value="ECO:0007669"/>
    <property type="project" value="TreeGrafter"/>
</dbReference>
<dbReference type="GO" id="GO:0006402">
    <property type="term" value="P:mRNA catabolic process"/>
    <property type="evidence" value="ECO:0007669"/>
    <property type="project" value="TreeGrafter"/>
</dbReference>
<evidence type="ECO:0000313" key="4">
    <source>
        <dbReference type="Proteomes" id="UP001149090"/>
    </source>
</evidence>
<gene>
    <name evidence="3" type="ORF">M0811_05885</name>
</gene>
<dbReference type="PANTHER" id="PTHR12979">
    <property type="entry name" value="CCR4-NOT TRANSCRIPTION COMPLEX SUBUNIT 10"/>
    <property type="match status" value="1"/>
</dbReference>
<dbReference type="InterPro" id="IPR011990">
    <property type="entry name" value="TPR-like_helical_dom_sf"/>
</dbReference>
<keyword evidence="4" id="KW-1185">Reference proteome</keyword>
<protein>
    <submittedName>
        <fullName evidence="3">Ccr4-not transcription complex subunit 10</fullName>
    </submittedName>
</protein>
<sequence>MKILQRNENENQNNENQNNENQNQNQNLNENQNENLDEKQFSIKLTKEQQIQVQLLQIKFEIYQENFENAIKILTDILETNKKSKTTNQYISVICENNLGLIYLQLKKPANSLVHLKRAFLENQTMIKKIKSQTQSHSKKNEKVVKLSPQQQVNLEKYQEINYQISYNIGLALLIQNSPTKAFEAFHLSLKHFYNNPRIWIRLTESIIYVLLGLKSKDRINSSNSNIEKIIGKGRNRRIIMKTKDSLLNQNRYNAKLLKNSIVPDSQKKKKRKSKKSAEQNQDESLKQISLFSANQFCKNALILISKNLEKWNQLFLQFPPQTNPKTNSLDQENNPKENESKEDENFLIFIKKTMYSFLTERTSTNLLLSFICLCQEDTIISLQICDDLLKRESELSSIQYFLAYLYYTESFCLLGFPDEAECKWSSEIYEKFQTKIKENLDKVHLEMDYPEFIENIPNNNNTLKTVQFIFLLNLSTILLMKGNVREAENSIKQCLEISPKDSKVFLTLAYIQIKKKNFKFASHILITNSLHPDQIENPETEKEI</sequence>
<dbReference type="SMART" id="SM00028">
    <property type="entry name" value="TPR"/>
    <property type="match status" value="3"/>
</dbReference>
<dbReference type="OrthoDB" id="25157at2759"/>
<reference evidence="3" key="1">
    <citation type="submission" date="2022-10" db="EMBL/GenBank/DDBJ databases">
        <title>Novel sulphate-reducing endosymbionts in the free-living metamonad Anaeramoeba.</title>
        <authorList>
            <person name="Jerlstrom-Hultqvist J."/>
            <person name="Cepicka I."/>
            <person name="Gallot-Lavallee L."/>
            <person name="Salas-Leiva D."/>
            <person name="Curtis B.A."/>
            <person name="Zahonova K."/>
            <person name="Pipaliya S."/>
            <person name="Dacks J."/>
            <person name="Roger A.J."/>
        </authorList>
    </citation>
    <scope>NUCLEOTIDE SEQUENCE</scope>
    <source>
        <strain evidence="3">BMAN</strain>
    </source>
</reference>